<reference evidence="2 3" key="1">
    <citation type="submission" date="2021-03" db="EMBL/GenBank/DDBJ databases">
        <authorList>
            <person name="King G.J."/>
            <person name="Bancroft I."/>
            <person name="Baten A."/>
            <person name="Bloomfield J."/>
            <person name="Borpatragohain P."/>
            <person name="He Z."/>
            <person name="Irish N."/>
            <person name="Irwin J."/>
            <person name="Liu K."/>
            <person name="Mauleon R.P."/>
            <person name="Moore J."/>
            <person name="Morris R."/>
            <person name="Ostergaard L."/>
            <person name="Wang B."/>
            <person name="Wells R."/>
        </authorList>
    </citation>
    <scope>NUCLEOTIDE SEQUENCE [LARGE SCALE GENOMIC DNA]</scope>
    <source>
        <strain evidence="2">R-o-18</strain>
        <tissue evidence="2">Leaf</tissue>
    </source>
</reference>
<comment type="caution">
    <text evidence="2">The sequence shown here is derived from an EMBL/GenBank/DDBJ whole genome shotgun (WGS) entry which is preliminary data.</text>
</comment>
<evidence type="ECO:0000256" key="1">
    <source>
        <dbReference type="SAM" id="MobiDB-lite"/>
    </source>
</evidence>
<feature type="compositionally biased region" description="Basic and acidic residues" evidence="1">
    <location>
        <begin position="104"/>
        <end position="126"/>
    </location>
</feature>
<dbReference type="PANTHER" id="PTHR46293:SF16">
    <property type="entry name" value="E3 UBIQUITIN PROTEIN LIGASE DRIP1"/>
    <property type="match status" value="1"/>
</dbReference>
<dbReference type="InterPro" id="IPR044807">
    <property type="entry name" value="DRIP1-like"/>
</dbReference>
<dbReference type="PANTHER" id="PTHR46293">
    <property type="entry name" value="E3 UBIQUITIN PROTEIN LIGASE DRIP1"/>
    <property type="match status" value="1"/>
</dbReference>
<feature type="region of interest" description="Disordered" evidence="1">
    <location>
        <begin position="380"/>
        <end position="416"/>
    </location>
</feature>
<dbReference type="EMBL" id="JADBGQ010000010">
    <property type="protein sequence ID" value="KAG5375697.1"/>
    <property type="molecule type" value="Genomic_DNA"/>
</dbReference>
<feature type="compositionally biased region" description="Low complexity" evidence="1">
    <location>
        <begin position="382"/>
        <end position="392"/>
    </location>
</feature>
<accession>A0ABQ7KMF3</accession>
<keyword evidence="3" id="KW-1185">Reference proteome</keyword>
<feature type="region of interest" description="Disordered" evidence="1">
    <location>
        <begin position="104"/>
        <end position="144"/>
    </location>
</feature>
<sequence>MASGTGRSSSPYDEWDCDIPARHMVNGRILSRLARGLRFYLVLEEIVVGGGGSGRRIHFHWSDIPTGDVYHHIVNVKGRVYVRIGGIQNHNEVLESRVFEGEHGIDGEKMRNSEYQSRDPREEHEQGGTGEQSIQAGDEEKKKGARKALFKRMTAIAVGTSRMRFVQAVLPPRKNDPAKPGKGRGEGDGARQTEDKGPLNPKLSSSKPFKTHEVEGEILVFGWFSGFLESENGSWKELADVVSRLIKPKTATSRISWIWTWRPDHNLQDLRAKSFPLKGRKVKASEPARKKERSMSYLVDVTKTKASDQAGRRRTKTVTRKELLRDNASLAEKEEESLLESTSSPNKSTHNKKDSDEPWDPESYWKPLNFLVEVANRTQTLKSSSASHGPGSKSEKANASSHKQIQPRVKDHKSRYKREFEKSAKREMRDGHVEIRCMGEAVIPTLKLQKLEDLWLHRSSNRQKIDAWIGSSAKDYMMVLAYGRKLPECNNTQRTSKTLSARRRFCGDRVVFVFPPYGISVSITRKNII</sequence>
<evidence type="ECO:0000313" key="3">
    <source>
        <dbReference type="Proteomes" id="UP000823674"/>
    </source>
</evidence>
<name>A0ABQ7KMF3_BRACM</name>
<protein>
    <submittedName>
        <fullName evidence="2">Uncharacterized protein</fullName>
    </submittedName>
</protein>
<feature type="region of interest" description="Disordered" evidence="1">
    <location>
        <begin position="167"/>
        <end position="207"/>
    </location>
</feature>
<feature type="region of interest" description="Disordered" evidence="1">
    <location>
        <begin position="279"/>
        <end position="360"/>
    </location>
</feature>
<organism evidence="2 3">
    <name type="scientific">Brassica rapa subsp. trilocularis</name>
    <dbReference type="NCBI Taxonomy" id="1813537"/>
    <lineage>
        <taxon>Eukaryota</taxon>
        <taxon>Viridiplantae</taxon>
        <taxon>Streptophyta</taxon>
        <taxon>Embryophyta</taxon>
        <taxon>Tracheophyta</taxon>
        <taxon>Spermatophyta</taxon>
        <taxon>Magnoliopsida</taxon>
        <taxon>eudicotyledons</taxon>
        <taxon>Gunneridae</taxon>
        <taxon>Pentapetalae</taxon>
        <taxon>rosids</taxon>
        <taxon>malvids</taxon>
        <taxon>Brassicales</taxon>
        <taxon>Brassicaceae</taxon>
        <taxon>Brassiceae</taxon>
        <taxon>Brassica</taxon>
    </lineage>
</organism>
<proteinExistence type="predicted"/>
<dbReference type="Proteomes" id="UP000823674">
    <property type="component" value="Chromosome A10"/>
</dbReference>
<evidence type="ECO:0000313" key="2">
    <source>
        <dbReference type="EMBL" id="KAG5375697.1"/>
    </source>
</evidence>
<feature type="compositionally biased region" description="Basic and acidic residues" evidence="1">
    <location>
        <begin position="173"/>
        <end position="197"/>
    </location>
</feature>
<gene>
    <name evidence="2" type="primary">A10p006060.1_BraROA</name>
    <name evidence="2" type="ORF">IGI04_040293</name>
</gene>